<feature type="region of interest" description="Disordered" evidence="1">
    <location>
        <begin position="1"/>
        <end position="22"/>
    </location>
</feature>
<keyword evidence="2" id="KW-0472">Membrane</keyword>
<feature type="compositionally biased region" description="Basic and acidic residues" evidence="1">
    <location>
        <begin position="1"/>
        <end position="17"/>
    </location>
</feature>
<keyword evidence="2" id="KW-0812">Transmembrane</keyword>
<evidence type="ECO:0000313" key="3">
    <source>
        <dbReference type="EMBL" id="MFB9325264.1"/>
    </source>
</evidence>
<sequence length="91" mass="10423">MSRVEKFGKKRQREHDTTQSLGADIEASAEIAAASAELNGWSAGEGELPPRRDVYPSHRFKVTYWFYRVLIFLFIMLAAGLLMWGKKRYGL</sequence>
<protein>
    <submittedName>
        <fullName evidence="3">Uncharacterized protein</fullName>
    </submittedName>
</protein>
<comment type="caution">
    <text evidence="3">The sequence shown here is derived from an EMBL/GenBank/DDBJ whole genome shotgun (WGS) entry which is preliminary data.</text>
</comment>
<accession>A0ABV5KJC3</accession>
<dbReference type="RefSeq" id="WP_377490759.1">
    <property type="nucleotide sequence ID" value="NZ_JBHMDO010000010.1"/>
</dbReference>
<keyword evidence="2" id="KW-1133">Transmembrane helix</keyword>
<dbReference type="EMBL" id="JBHMDO010000010">
    <property type="protein sequence ID" value="MFB9325264.1"/>
    <property type="molecule type" value="Genomic_DNA"/>
</dbReference>
<organism evidence="3 4">
    <name type="scientific">Paenibacillus aurantiacus</name>
    <dbReference type="NCBI Taxonomy" id="1936118"/>
    <lineage>
        <taxon>Bacteria</taxon>
        <taxon>Bacillati</taxon>
        <taxon>Bacillota</taxon>
        <taxon>Bacilli</taxon>
        <taxon>Bacillales</taxon>
        <taxon>Paenibacillaceae</taxon>
        <taxon>Paenibacillus</taxon>
    </lineage>
</organism>
<reference evidence="3 4" key="1">
    <citation type="submission" date="2024-09" db="EMBL/GenBank/DDBJ databases">
        <authorList>
            <person name="Sun Q."/>
            <person name="Mori K."/>
        </authorList>
    </citation>
    <scope>NUCLEOTIDE SEQUENCE [LARGE SCALE GENOMIC DNA]</scope>
    <source>
        <strain evidence="3 4">TISTR 2452</strain>
    </source>
</reference>
<proteinExistence type="predicted"/>
<gene>
    <name evidence="3" type="ORF">ACFFSY_04935</name>
</gene>
<name>A0ABV5KJC3_9BACL</name>
<evidence type="ECO:0000256" key="1">
    <source>
        <dbReference type="SAM" id="MobiDB-lite"/>
    </source>
</evidence>
<dbReference type="Proteomes" id="UP001589747">
    <property type="component" value="Unassembled WGS sequence"/>
</dbReference>
<feature type="transmembrane region" description="Helical" evidence="2">
    <location>
        <begin position="65"/>
        <end position="85"/>
    </location>
</feature>
<evidence type="ECO:0000313" key="4">
    <source>
        <dbReference type="Proteomes" id="UP001589747"/>
    </source>
</evidence>
<evidence type="ECO:0000256" key="2">
    <source>
        <dbReference type="SAM" id="Phobius"/>
    </source>
</evidence>
<keyword evidence="4" id="KW-1185">Reference proteome</keyword>